<comment type="caution">
    <text evidence="1">The sequence shown here is derived from an EMBL/GenBank/DDBJ whole genome shotgun (WGS) entry which is preliminary data.</text>
</comment>
<protein>
    <submittedName>
        <fullName evidence="1">Uncharacterized protein</fullName>
    </submittedName>
</protein>
<dbReference type="EMBL" id="JAUEPU010000045">
    <property type="protein sequence ID" value="KAK0486744.1"/>
    <property type="molecule type" value="Genomic_DNA"/>
</dbReference>
<keyword evidence="2" id="KW-1185">Reference proteome</keyword>
<accession>A0AA39PMC0</accession>
<name>A0AA39PMC0_9AGAR</name>
<proteinExistence type="predicted"/>
<reference evidence="1" key="1">
    <citation type="submission" date="2023-06" db="EMBL/GenBank/DDBJ databases">
        <authorList>
            <consortium name="Lawrence Berkeley National Laboratory"/>
            <person name="Ahrendt S."/>
            <person name="Sahu N."/>
            <person name="Indic B."/>
            <person name="Wong-Bajracharya J."/>
            <person name="Merenyi Z."/>
            <person name="Ke H.-M."/>
            <person name="Monk M."/>
            <person name="Kocsube S."/>
            <person name="Drula E."/>
            <person name="Lipzen A."/>
            <person name="Balint B."/>
            <person name="Henrissat B."/>
            <person name="Andreopoulos B."/>
            <person name="Martin F.M."/>
            <person name="Harder C.B."/>
            <person name="Rigling D."/>
            <person name="Ford K.L."/>
            <person name="Foster G.D."/>
            <person name="Pangilinan J."/>
            <person name="Papanicolaou A."/>
            <person name="Barry K."/>
            <person name="LaButti K."/>
            <person name="Viragh M."/>
            <person name="Koriabine M."/>
            <person name="Yan M."/>
            <person name="Riley R."/>
            <person name="Champramary S."/>
            <person name="Plett K.L."/>
            <person name="Tsai I.J."/>
            <person name="Slot J."/>
            <person name="Sipos G."/>
            <person name="Plett J."/>
            <person name="Nagy L.G."/>
            <person name="Grigoriev I.V."/>
        </authorList>
    </citation>
    <scope>NUCLEOTIDE SEQUENCE</scope>
    <source>
        <strain evidence="1">HWK02</strain>
    </source>
</reference>
<dbReference type="Proteomes" id="UP001175228">
    <property type="component" value="Unassembled WGS sequence"/>
</dbReference>
<organism evidence="1 2">
    <name type="scientific">Armillaria luteobubalina</name>
    <dbReference type="NCBI Taxonomy" id="153913"/>
    <lineage>
        <taxon>Eukaryota</taxon>
        <taxon>Fungi</taxon>
        <taxon>Dikarya</taxon>
        <taxon>Basidiomycota</taxon>
        <taxon>Agaricomycotina</taxon>
        <taxon>Agaricomycetes</taxon>
        <taxon>Agaricomycetidae</taxon>
        <taxon>Agaricales</taxon>
        <taxon>Marasmiineae</taxon>
        <taxon>Physalacriaceae</taxon>
        <taxon>Armillaria</taxon>
    </lineage>
</organism>
<evidence type="ECO:0000313" key="2">
    <source>
        <dbReference type="Proteomes" id="UP001175228"/>
    </source>
</evidence>
<evidence type="ECO:0000313" key="1">
    <source>
        <dbReference type="EMBL" id="KAK0486744.1"/>
    </source>
</evidence>
<sequence length="155" mass="17728">MDENLLPILQLSPQLVSLCFKDKLWSGDSVPTMESLIIKMTEAIHVGDSLHHMLIPCLEHLEIVLQNIEFDIINYLDVSFVEMVVSRRDSPASQMLESLRIVVEGRDFTVPFNNNSGLNELKRLGEGGLHLHLDLYGWDQQVLQAKRLPFDLDLY</sequence>
<gene>
    <name evidence="1" type="ORF">EDD18DRAFT_1466819</name>
</gene>
<dbReference type="AlphaFoldDB" id="A0AA39PMC0"/>